<evidence type="ECO:0000313" key="8">
    <source>
        <dbReference type="Proteomes" id="UP000500767"/>
    </source>
</evidence>
<gene>
    <name evidence="7" type="ORF">HN018_15415</name>
</gene>
<keyword evidence="4 5" id="KW-0472">Membrane</keyword>
<evidence type="ECO:0000256" key="6">
    <source>
        <dbReference type="SAM" id="SignalP"/>
    </source>
</evidence>
<feature type="transmembrane region" description="Helical" evidence="5">
    <location>
        <begin position="60"/>
        <end position="78"/>
    </location>
</feature>
<reference evidence="7 8" key="1">
    <citation type="journal article" date="2014" name="World J. Microbiol. Biotechnol.">
        <title>Biodiversity and physiological characteristics of Antarctic and Arctic lichens-associated bacteria.</title>
        <authorList>
            <person name="Lee Y.M."/>
            <person name="Kim E.H."/>
            <person name="Lee H.K."/>
            <person name="Hong S.G."/>
        </authorList>
    </citation>
    <scope>NUCLEOTIDE SEQUENCE [LARGE SCALE GENOMIC DNA]</scope>
    <source>
        <strain evidence="7 8">PAMC 26569</strain>
    </source>
</reference>
<evidence type="ECO:0000256" key="2">
    <source>
        <dbReference type="ARBA" id="ARBA00022692"/>
    </source>
</evidence>
<protein>
    <recommendedName>
        <fullName evidence="9">MAPEG superfamily protein</fullName>
    </recommendedName>
</protein>
<dbReference type="InterPro" id="IPR023352">
    <property type="entry name" value="MAPEG-like_dom_sf"/>
</dbReference>
<organism evidence="7 8">
    <name type="scientific">Lichenicola cladoniae</name>
    <dbReference type="NCBI Taxonomy" id="1484109"/>
    <lineage>
        <taxon>Bacteria</taxon>
        <taxon>Pseudomonadati</taxon>
        <taxon>Pseudomonadota</taxon>
        <taxon>Alphaproteobacteria</taxon>
        <taxon>Acetobacterales</taxon>
        <taxon>Acetobacteraceae</taxon>
        <taxon>Lichenicola</taxon>
    </lineage>
</organism>
<dbReference type="Gene3D" id="1.20.120.550">
    <property type="entry name" value="Membrane associated eicosanoid/glutathione metabolism-like domain"/>
    <property type="match status" value="1"/>
</dbReference>
<accession>A0A6M8HSR9</accession>
<feature type="transmembrane region" description="Helical" evidence="5">
    <location>
        <begin position="85"/>
        <end position="105"/>
    </location>
</feature>
<feature type="chain" id="PRO_5026756319" description="MAPEG superfamily protein" evidence="6">
    <location>
        <begin position="23"/>
        <end position="129"/>
    </location>
</feature>
<sequence length="129" mass="14037">MTTSLSYLAWTLVLAVVQVAIAAAAKRPQDGVQWATGNREDKQPAYTGLAARMDRAQGNFYESLPLFIGAVLLAHMVGRDTSLTAWGAGLYFWARLIYIPTYALGLVPWRTIVWAVSVVGLVLVLISLA</sequence>
<comment type="subcellular location">
    <subcellularLocation>
        <location evidence="1">Membrane</location>
    </subcellularLocation>
</comment>
<dbReference type="Proteomes" id="UP000500767">
    <property type="component" value="Chromosome"/>
</dbReference>
<dbReference type="PANTHER" id="PTHR35371">
    <property type="entry name" value="INNER MEMBRANE PROTEIN"/>
    <property type="match status" value="1"/>
</dbReference>
<name>A0A6M8HSR9_9PROT</name>
<dbReference type="Pfam" id="PF01124">
    <property type="entry name" value="MAPEG"/>
    <property type="match status" value="1"/>
</dbReference>
<feature type="transmembrane region" description="Helical" evidence="5">
    <location>
        <begin position="111"/>
        <end position="128"/>
    </location>
</feature>
<dbReference type="GO" id="GO:0016020">
    <property type="term" value="C:membrane"/>
    <property type="evidence" value="ECO:0007669"/>
    <property type="project" value="UniProtKB-SubCell"/>
</dbReference>
<dbReference type="EMBL" id="CP053708">
    <property type="protein sequence ID" value="QKE91247.1"/>
    <property type="molecule type" value="Genomic_DNA"/>
</dbReference>
<evidence type="ECO:0000256" key="3">
    <source>
        <dbReference type="ARBA" id="ARBA00022989"/>
    </source>
</evidence>
<keyword evidence="8" id="KW-1185">Reference proteome</keyword>
<evidence type="ECO:0000256" key="5">
    <source>
        <dbReference type="SAM" id="Phobius"/>
    </source>
</evidence>
<evidence type="ECO:0008006" key="9">
    <source>
        <dbReference type="Google" id="ProtNLM"/>
    </source>
</evidence>
<dbReference type="RefSeq" id="WP_171833229.1">
    <property type="nucleotide sequence ID" value="NZ_CP053708.1"/>
</dbReference>
<evidence type="ECO:0000256" key="4">
    <source>
        <dbReference type="ARBA" id="ARBA00023136"/>
    </source>
</evidence>
<evidence type="ECO:0000313" key="7">
    <source>
        <dbReference type="EMBL" id="QKE91247.1"/>
    </source>
</evidence>
<dbReference type="SUPFAM" id="SSF161084">
    <property type="entry name" value="MAPEG domain-like"/>
    <property type="match status" value="1"/>
</dbReference>
<keyword evidence="3 5" id="KW-1133">Transmembrane helix</keyword>
<dbReference type="AlphaFoldDB" id="A0A6M8HSR9"/>
<evidence type="ECO:0000256" key="1">
    <source>
        <dbReference type="ARBA" id="ARBA00004370"/>
    </source>
</evidence>
<feature type="signal peptide" evidence="6">
    <location>
        <begin position="1"/>
        <end position="22"/>
    </location>
</feature>
<proteinExistence type="predicted"/>
<keyword evidence="6" id="KW-0732">Signal</keyword>
<keyword evidence="2 5" id="KW-0812">Transmembrane</keyword>
<dbReference type="InterPro" id="IPR001129">
    <property type="entry name" value="Membr-assoc_MAPEG"/>
</dbReference>
<dbReference type="PANTHER" id="PTHR35371:SF1">
    <property type="entry name" value="BLR7753 PROTEIN"/>
    <property type="match status" value="1"/>
</dbReference>
<dbReference type="KEGG" id="lck:HN018_15415"/>